<dbReference type="AlphaFoldDB" id="A0A8S2P9P0"/>
<feature type="transmembrane region" description="Helical" evidence="1">
    <location>
        <begin position="144"/>
        <end position="162"/>
    </location>
</feature>
<keyword evidence="1" id="KW-0472">Membrane</keyword>
<organism evidence="2 3">
    <name type="scientific">Rotaria magnacalcarata</name>
    <dbReference type="NCBI Taxonomy" id="392030"/>
    <lineage>
        <taxon>Eukaryota</taxon>
        <taxon>Metazoa</taxon>
        <taxon>Spiralia</taxon>
        <taxon>Gnathifera</taxon>
        <taxon>Rotifera</taxon>
        <taxon>Eurotatoria</taxon>
        <taxon>Bdelloidea</taxon>
        <taxon>Philodinida</taxon>
        <taxon>Philodinidae</taxon>
        <taxon>Rotaria</taxon>
    </lineage>
</organism>
<comment type="caution">
    <text evidence="2">The sequence shown here is derived from an EMBL/GenBank/DDBJ whole genome shotgun (WGS) entry which is preliminary data.</text>
</comment>
<accession>A0A8S2P9P0</accession>
<name>A0A8S2P9P0_9BILA</name>
<feature type="transmembrane region" description="Helical" evidence="1">
    <location>
        <begin position="94"/>
        <end position="112"/>
    </location>
</feature>
<evidence type="ECO:0000256" key="1">
    <source>
        <dbReference type="SAM" id="Phobius"/>
    </source>
</evidence>
<protein>
    <submittedName>
        <fullName evidence="2">Uncharacterized protein</fullName>
    </submittedName>
</protein>
<feature type="transmembrane region" description="Helical" evidence="1">
    <location>
        <begin position="174"/>
        <end position="193"/>
    </location>
</feature>
<dbReference type="EMBL" id="CAJOBI010005754">
    <property type="protein sequence ID" value="CAF4041503.1"/>
    <property type="molecule type" value="Genomic_DNA"/>
</dbReference>
<sequence length="673" mass="77310">MNQFKMHIWKIFQTISRFYFNYHYHSSPLYLTSSAFTRRVQYAIRITISFLVGGFLVYGTSLSNQSTTQYLVPVICILCIQETFGMTVLTSYQILTAITPLSIFLYVLQKIGLGYKDYLAAELILLISSFFIAYKCSQVQTRKIALLISTIFFSTIVNQPGLPSTFIFILLEQFVIGIFVGLFVSMLIFPLFATFDIENRVSYCLTNLQQMESIVIQAFLSTDQMSAQAALARSSTIEQMVRSTMTLMHVRLNETRMEPSRCLQRICNRRRRHLIDLKLQEQIDLISALMFHVCSLELMVKQCQFNEYHSHFASALQMSLLHLSSCQATIVSSLIPPTVITRDEFNVRLNELQQALDSLRRASIDARLHQVEHVLESAKQISSEDHLSHSFFLFQLDTIVRLVIQATVTDPNKTFFQEIKDTFKQKQNKKRRSIKEVLKPQWPRVLQALKCVVIIGVGSIFVMVPRLAATFEDGQWILIALCMTQGDTVGGALTTMKMRLVGTLLDHDRNHINNLQMYAAGQFFTHDLHAEAANLSRQLNDCVTLWSSYFALTQTRFYRIFRDCTFSRTKLSESDLLKHEQCLIELHHTIHRLQIQHQSSLDGILENYLDRLTQGESPTKFIPYVENDKFDSIILGISAMYYSTTQLVRAALALGTNIHTIFELETTSLYKSF</sequence>
<reference evidence="2" key="1">
    <citation type="submission" date="2021-02" db="EMBL/GenBank/DDBJ databases">
        <authorList>
            <person name="Nowell W R."/>
        </authorList>
    </citation>
    <scope>NUCLEOTIDE SEQUENCE</scope>
</reference>
<keyword evidence="1" id="KW-0812">Transmembrane</keyword>
<keyword evidence="1" id="KW-1133">Transmembrane helix</keyword>
<evidence type="ECO:0000313" key="2">
    <source>
        <dbReference type="EMBL" id="CAF4041503.1"/>
    </source>
</evidence>
<feature type="transmembrane region" description="Helical" evidence="1">
    <location>
        <begin position="118"/>
        <end position="137"/>
    </location>
</feature>
<proteinExistence type="predicted"/>
<gene>
    <name evidence="2" type="ORF">SMN809_LOCUS14132</name>
</gene>
<evidence type="ECO:0000313" key="3">
    <source>
        <dbReference type="Proteomes" id="UP000676336"/>
    </source>
</evidence>
<dbReference type="Proteomes" id="UP000676336">
    <property type="component" value="Unassembled WGS sequence"/>
</dbReference>
<feature type="transmembrane region" description="Helical" evidence="1">
    <location>
        <begin position="42"/>
        <end position="58"/>
    </location>
</feature>